<dbReference type="AlphaFoldDB" id="W2CTN0"/>
<reference evidence="1 2" key="1">
    <citation type="submission" date="2013-11" db="EMBL/GenBank/DDBJ databases">
        <title>Single cell genomics of uncultured Tannerella BU063 (oral taxon 286).</title>
        <authorList>
            <person name="Beall C.J."/>
            <person name="Campbell A.G."/>
            <person name="Griffen A.L."/>
            <person name="Podar M."/>
            <person name="Leys E.J."/>
        </authorList>
    </citation>
    <scope>NUCLEOTIDE SEQUENCE [LARGE SCALE GENOMIC DNA]</scope>
    <source>
        <strain evidence="1">Cell 1/3</strain>
    </source>
</reference>
<proteinExistence type="predicted"/>
<name>W2CTN0_9BACT</name>
<evidence type="ECO:0000313" key="2">
    <source>
        <dbReference type="Proteomes" id="UP000034982"/>
    </source>
</evidence>
<comment type="caution">
    <text evidence="1">The sequence shown here is derived from an EMBL/GenBank/DDBJ whole genome shotgun (WGS) entry which is preliminary data.</text>
</comment>
<sequence length="85" mass="9966">MEQKPVFDRRKTVADKDILVIPVLVFDGLQSPSFRLVRRHYVCVKYNNDGAFSFQYLFDLVFKIAYRLPPEIASIDFCRATDEMT</sequence>
<dbReference type="Proteomes" id="UP000034982">
    <property type="component" value="Unassembled WGS sequence"/>
</dbReference>
<gene>
    <name evidence="1" type="ORF">T230_02165</name>
</gene>
<evidence type="ECO:0000313" key="1">
    <source>
        <dbReference type="EMBL" id="ETK10564.1"/>
    </source>
</evidence>
<organism evidence="1 2">
    <name type="scientific">Tannerella sp. oral taxon BU063 isolate Cell 1/3</name>
    <dbReference type="NCBI Taxonomy" id="1411022"/>
    <lineage>
        <taxon>Bacteria</taxon>
        <taxon>Pseudomonadati</taxon>
        <taxon>Bacteroidota</taxon>
        <taxon>Bacteroidia</taxon>
        <taxon>Bacteroidales</taxon>
        <taxon>Tannerellaceae</taxon>
        <taxon>Tannerella</taxon>
    </lineage>
</organism>
<accession>W2CTN0</accession>
<dbReference type="EMBL" id="AYYE01000435">
    <property type="protein sequence ID" value="ETK10564.1"/>
    <property type="molecule type" value="Genomic_DNA"/>
</dbReference>
<protein>
    <submittedName>
        <fullName evidence="1">Uncharacterized protein</fullName>
    </submittedName>
</protein>